<dbReference type="InterPro" id="IPR003615">
    <property type="entry name" value="HNH_nuc"/>
</dbReference>
<dbReference type="Proteomes" id="UP001596138">
    <property type="component" value="Unassembled WGS sequence"/>
</dbReference>
<sequence>MTGTHTALLALDDPSLVSVLSPEEVAFAAELARLYPSDDDRVIYADDLGEHGDDLDGFDRVEVSDHGPEGDAPLAPPAWAPEAILAAADRPQGCGAEDLALLEATDPASLDDPLARIAYVKVLNRVEAAVAARRYDAVLSLVPVLPHDHDYLVEAHWEVELAQACRSSFRAARQMIDAARANRMVFPGMQEALAAGRVSDKHVRVLLERTRVIADAATLVLIGEQALPLALTLTPPRFTDALEQVILRFDPDAPARRTKAIENRDVWTCRLPDGMAMLGIKTDAATVAAMHDRIRAAAKDLHAARGGAAAVRAGDTDASMHACAADAAAAIILGTTAQDGSVVFDPAAQTVVHVQLVIDLETLRGERDNPALLHGCPIPASMARDIAGYATAFRRIVTDPVTGHLLDYGREQYLPAPLRDHVLHRDGGCRIPGCGCRRITALQMDHALRYPDGPSDPANTGALSTRCHQLKTAGYVTLDEGHADGSVTLITLLGQRIHIPPRPYTGWQPPPDPADDIPPF</sequence>
<gene>
    <name evidence="2" type="ORF">ACFQGU_09895</name>
</gene>
<dbReference type="RefSeq" id="WP_386766185.1">
    <property type="nucleotide sequence ID" value="NZ_JBHSTI010000008.1"/>
</dbReference>
<dbReference type="InterPro" id="IPR003870">
    <property type="entry name" value="DUF222"/>
</dbReference>
<accession>A0ABW1T0F1</accession>
<protein>
    <submittedName>
        <fullName evidence="2">DUF222 domain-containing protein</fullName>
    </submittedName>
</protein>
<comment type="caution">
    <text evidence="2">The sequence shown here is derived from an EMBL/GenBank/DDBJ whole genome shotgun (WGS) entry which is preliminary data.</text>
</comment>
<evidence type="ECO:0000259" key="1">
    <source>
        <dbReference type="SMART" id="SM00507"/>
    </source>
</evidence>
<organism evidence="2 3">
    <name type="scientific">Longivirga aurantiaca</name>
    <dbReference type="NCBI Taxonomy" id="1837743"/>
    <lineage>
        <taxon>Bacteria</taxon>
        <taxon>Bacillati</taxon>
        <taxon>Actinomycetota</taxon>
        <taxon>Actinomycetes</taxon>
        <taxon>Sporichthyales</taxon>
        <taxon>Sporichthyaceae</taxon>
        <taxon>Longivirga</taxon>
    </lineage>
</organism>
<evidence type="ECO:0000313" key="2">
    <source>
        <dbReference type="EMBL" id="MFC6238191.1"/>
    </source>
</evidence>
<name>A0ABW1T0F1_9ACTN</name>
<dbReference type="SMART" id="SM00507">
    <property type="entry name" value="HNHc"/>
    <property type="match status" value="1"/>
</dbReference>
<reference evidence="3" key="1">
    <citation type="journal article" date="2019" name="Int. J. Syst. Evol. Microbiol.">
        <title>The Global Catalogue of Microorganisms (GCM) 10K type strain sequencing project: providing services to taxonomists for standard genome sequencing and annotation.</title>
        <authorList>
            <consortium name="The Broad Institute Genomics Platform"/>
            <consortium name="The Broad Institute Genome Sequencing Center for Infectious Disease"/>
            <person name="Wu L."/>
            <person name="Ma J."/>
        </authorList>
    </citation>
    <scope>NUCLEOTIDE SEQUENCE [LARGE SCALE GENOMIC DNA]</scope>
    <source>
        <strain evidence="3">CGMCC 4.7317</strain>
    </source>
</reference>
<feature type="domain" description="HNH nuclease" evidence="1">
    <location>
        <begin position="417"/>
        <end position="469"/>
    </location>
</feature>
<keyword evidence="3" id="KW-1185">Reference proteome</keyword>
<dbReference type="Pfam" id="PF02720">
    <property type="entry name" value="DUF222"/>
    <property type="match status" value="1"/>
</dbReference>
<proteinExistence type="predicted"/>
<evidence type="ECO:0000313" key="3">
    <source>
        <dbReference type="Proteomes" id="UP001596138"/>
    </source>
</evidence>
<dbReference type="EMBL" id="JBHSTI010000008">
    <property type="protein sequence ID" value="MFC6238191.1"/>
    <property type="molecule type" value="Genomic_DNA"/>
</dbReference>